<dbReference type="EMBL" id="GGEC01083158">
    <property type="protein sequence ID" value="MBX63642.1"/>
    <property type="molecule type" value="Transcribed_RNA"/>
</dbReference>
<protein>
    <submittedName>
        <fullName evidence="1">Uncharacterized protein</fullName>
    </submittedName>
</protein>
<proteinExistence type="predicted"/>
<dbReference type="AlphaFoldDB" id="A0A2P2Q9E2"/>
<organism evidence="1">
    <name type="scientific">Rhizophora mucronata</name>
    <name type="common">Asiatic mangrove</name>
    <dbReference type="NCBI Taxonomy" id="61149"/>
    <lineage>
        <taxon>Eukaryota</taxon>
        <taxon>Viridiplantae</taxon>
        <taxon>Streptophyta</taxon>
        <taxon>Embryophyta</taxon>
        <taxon>Tracheophyta</taxon>
        <taxon>Spermatophyta</taxon>
        <taxon>Magnoliopsida</taxon>
        <taxon>eudicotyledons</taxon>
        <taxon>Gunneridae</taxon>
        <taxon>Pentapetalae</taxon>
        <taxon>rosids</taxon>
        <taxon>fabids</taxon>
        <taxon>Malpighiales</taxon>
        <taxon>Rhizophoraceae</taxon>
        <taxon>Rhizophora</taxon>
    </lineage>
</organism>
<evidence type="ECO:0000313" key="1">
    <source>
        <dbReference type="EMBL" id="MBX63642.1"/>
    </source>
</evidence>
<name>A0A2P2Q9E2_RHIMU</name>
<reference evidence="1" key="1">
    <citation type="submission" date="2018-02" db="EMBL/GenBank/DDBJ databases">
        <title>Rhizophora mucronata_Transcriptome.</title>
        <authorList>
            <person name="Meera S.P."/>
            <person name="Sreeshan A."/>
            <person name="Augustine A."/>
        </authorList>
    </citation>
    <scope>NUCLEOTIDE SEQUENCE</scope>
    <source>
        <tissue evidence="1">Leaf</tissue>
    </source>
</reference>
<sequence length="41" mass="4837">MVNNKRQQSNNLVIKHKSRMMKQRWGTAAFYISSLSDILLQ</sequence>
<accession>A0A2P2Q9E2</accession>